<dbReference type="HOGENOM" id="CLU_3185900_0_0_11"/>
<gene>
    <name evidence="1" type="ORF">HMPREF0388_0219</name>
</gene>
<organism evidence="1 2">
    <name type="scientific">Mobiluncus curtisii ATCC 51333</name>
    <dbReference type="NCBI Taxonomy" id="887326"/>
    <lineage>
        <taxon>Bacteria</taxon>
        <taxon>Bacillati</taxon>
        <taxon>Actinomycetota</taxon>
        <taxon>Actinomycetes</taxon>
        <taxon>Actinomycetales</taxon>
        <taxon>Actinomycetaceae</taxon>
        <taxon>Mobiluncus</taxon>
    </lineage>
</organism>
<comment type="caution">
    <text evidence="1">The sequence shown here is derived from an EMBL/GenBank/DDBJ whole genome shotgun (WGS) entry which is preliminary data.</text>
</comment>
<reference evidence="1 2" key="1">
    <citation type="submission" date="2010-12" db="EMBL/GenBank/DDBJ databases">
        <authorList>
            <person name="Muzny D."/>
            <person name="Qin X."/>
            <person name="Deng J."/>
            <person name="Jiang H."/>
            <person name="Liu Y."/>
            <person name="Qu J."/>
            <person name="Song X.-Z."/>
            <person name="Zhang L."/>
            <person name="Thornton R."/>
            <person name="Coyle M."/>
            <person name="Francisco L."/>
            <person name="Jackson L."/>
            <person name="Javaid M."/>
            <person name="Korchina V."/>
            <person name="Kovar C."/>
            <person name="Mata R."/>
            <person name="Mathew T."/>
            <person name="Ngo R."/>
            <person name="Nguyen L."/>
            <person name="Nguyen N."/>
            <person name="Okwuonu G."/>
            <person name="Ongeri F."/>
            <person name="Pham C."/>
            <person name="Simmons D."/>
            <person name="Wilczek-Boney K."/>
            <person name="Hale W."/>
            <person name="Jakkamsetti A."/>
            <person name="Pham P."/>
            <person name="Ruth R."/>
            <person name="San Lucas F."/>
            <person name="Warren J."/>
            <person name="Zhang J."/>
            <person name="Zhao Z."/>
            <person name="Zhou C."/>
            <person name="Zhu D."/>
            <person name="Lee S."/>
            <person name="Bess C."/>
            <person name="Blankenburg K."/>
            <person name="Forbes L."/>
            <person name="Fu Q."/>
            <person name="Gubbala S."/>
            <person name="Hirani K."/>
            <person name="Jayaseelan J.C."/>
            <person name="Lara F."/>
            <person name="Munidasa M."/>
            <person name="Palculict T."/>
            <person name="Patil S."/>
            <person name="Pu L.-L."/>
            <person name="Saada N."/>
            <person name="Tang L."/>
            <person name="Weissenberger G."/>
            <person name="Zhu Y."/>
            <person name="Hemphill L."/>
            <person name="Shang Y."/>
            <person name="Youmans B."/>
            <person name="Ayvaz T."/>
            <person name="Ross M."/>
            <person name="Santibanez J."/>
            <person name="Aqrawi P."/>
            <person name="Gross S."/>
            <person name="Joshi V."/>
            <person name="Fowler G."/>
            <person name="Nazareth L."/>
            <person name="Reid J."/>
            <person name="Worley K."/>
            <person name="Petrosino J."/>
            <person name="Highlander S."/>
            <person name="Gibbs R."/>
        </authorList>
    </citation>
    <scope>NUCLEOTIDE SEQUENCE [LARGE SCALE GENOMIC DNA]</scope>
    <source>
        <strain evidence="1 2">ATCC 51333</strain>
    </source>
</reference>
<sequence length="46" mass="5476">MPFVINQLSFEPTWHIVYDNLRAKSQTGNHYRDFFGKRPGYARVSM</sequence>
<accession>E6LWI2</accession>
<dbReference type="EMBL" id="AEPY01000001">
    <property type="protein sequence ID" value="EFU81067.1"/>
    <property type="molecule type" value="Genomic_DNA"/>
</dbReference>
<protein>
    <submittedName>
        <fullName evidence="1">Uncharacterized protein</fullName>
    </submittedName>
</protein>
<name>E6LWI2_9ACTO</name>
<proteinExistence type="predicted"/>
<dbReference type="AlphaFoldDB" id="E6LWI2"/>
<evidence type="ECO:0000313" key="1">
    <source>
        <dbReference type="EMBL" id="EFU81067.1"/>
    </source>
</evidence>
<dbReference type="Proteomes" id="UP000005573">
    <property type="component" value="Unassembled WGS sequence"/>
</dbReference>
<evidence type="ECO:0000313" key="2">
    <source>
        <dbReference type="Proteomes" id="UP000005573"/>
    </source>
</evidence>